<dbReference type="Proteomes" id="UP000243451">
    <property type="component" value="Unassembled WGS sequence"/>
</dbReference>
<gene>
    <name evidence="2" type="ORF">C1949_17025</name>
</gene>
<evidence type="ECO:0000313" key="2">
    <source>
        <dbReference type="EMBL" id="POB01160.1"/>
    </source>
</evidence>
<organism evidence="2 3">
    <name type="scientific">Halopseudomonas oceani</name>
    <dbReference type="NCBI Taxonomy" id="1708783"/>
    <lineage>
        <taxon>Bacteria</taxon>
        <taxon>Pseudomonadati</taxon>
        <taxon>Pseudomonadota</taxon>
        <taxon>Gammaproteobacteria</taxon>
        <taxon>Pseudomonadales</taxon>
        <taxon>Pseudomonadaceae</taxon>
        <taxon>Halopseudomonas</taxon>
    </lineage>
</organism>
<dbReference type="AlphaFoldDB" id="A0A2P4ERC6"/>
<dbReference type="OrthoDB" id="5624218at2"/>
<dbReference type="InterPro" id="IPR008311">
    <property type="entry name" value="UCP028101"/>
</dbReference>
<dbReference type="SUPFAM" id="SSF50969">
    <property type="entry name" value="YVTN repeat-like/Quinoprotein amine dehydrogenase"/>
    <property type="match status" value="1"/>
</dbReference>
<dbReference type="EMBL" id="PPSK01000022">
    <property type="protein sequence ID" value="POB01160.1"/>
    <property type="molecule type" value="Genomic_DNA"/>
</dbReference>
<sequence>MLDRRRFLKASVAITSAGALAACSGRLPFAERKPAMELISAVDDDAGQHYITGVDRTGKTRFQIPVAERCHGGCAQPHGDHVVVFARRPGRLMHVLNTRTGQRERSIHAGDGFHYYGHGVYSPDARYLYVTMNNYVTSAGLVRVYDAHDGYSVVTDYDLAGIGPHELRLHPDGNTLIVALGGIETHPDYDRIKLNLDRMEPALILMDRHSGEIIARHVPSHHQLSCRHLDVSPEGIVIAGYQYEGPEWESPPLIARLDTRTGAFTELDWPVEELLPLKNYTASIAISHHTPYAVVTAPLGGLALIINYQTGEVVQRVMVKDVAGALPYGEQDFIVSSGLGGVFVLSPDRNQAMAHGKYPVRWDNHLTPGRYLSA</sequence>
<accession>A0A2P4ERC6</accession>
<dbReference type="Gene3D" id="2.130.10.10">
    <property type="entry name" value="YVTN repeat-like/Quinoprotein amine dehydrogenase"/>
    <property type="match status" value="1"/>
</dbReference>
<feature type="signal peptide" evidence="1">
    <location>
        <begin position="1"/>
        <end position="21"/>
    </location>
</feature>
<dbReference type="PIRSF" id="PIRSF028101">
    <property type="entry name" value="UCP028101"/>
    <property type="match status" value="1"/>
</dbReference>
<dbReference type="PROSITE" id="PS51318">
    <property type="entry name" value="TAT"/>
    <property type="match status" value="1"/>
</dbReference>
<keyword evidence="1" id="KW-0732">Signal</keyword>
<dbReference type="InterPro" id="IPR011044">
    <property type="entry name" value="Quino_amine_DH_bsu"/>
</dbReference>
<evidence type="ECO:0000256" key="1">
    <source>
        <dbReference type="SAM" id="SignalP"/>
    </source>
</evidence>
<dbReference type="InterPro" id="IPR006311">
    <property type="entry name" value="TAT_signal"/>
</dbReference>
<dbReference type="PROSITE" id="PS51257">
    <property type="entry name" value="PROKAR_LIPOPROTEIN"/>
    <property type="match status" value="1"/>
</dbReference>
<dbReference type="RefSeq" id="WP_104739623.1">
    <property type="nucleotide sequence ID" value="NZ_BMHR01000005.1"/>
</dbReference>
<dbReference type="InterPro" id="IPR015943">
    <property type="entry name" value="WD40/YVTN_repeat-like_dom_sf"/>
</dbReference>
<proteinExistence type="predicted"/>
<name>A0A2P4ERC6_9GAMM</name>
<reference evidence="2 3" key="1">
    <citation type="submission" date="2018-01" db="EMBL/GenBank/DDBJ databases">
        <title>Draft genome of the type strain Pseudomonas oceani DSM 100277 isolated from the deep water in Okinawa trough, northwestern Pacific Ocean.</title>
        <authorList>
            <person name="Gomila M."/>
            <person name="Mulet M."/>
            <person name="Garcia-Valdes E."/>
            <person name="Lalucat J."/>
        </authorList>
    </citation>
    <scope>NUCLEOTIDE SEQUENCE [LARGE SCALE GENOMIC DNA]</scope>
    <source>
        <strain evidence="2 3">DSM 100277</strain>
    </source>
</reference>
<evidence type="ECO:0000313" key="3">
    <source>
        <dbReference type="Proteomes" id="UP000243451"/>
    </source>
</evidence>
<protein>
    <submittedName>
        <fullName evidence="2">DUF1513 domain-containing protein</fullName>
    </submittedName>
</protein>
<keyword evidence="3" id="KW-1185">Reference proteome</keyword>
<feature type="chain" id="PRO_5015165004" evidence="1">
    <location>
        <begin position="22"/>
        <end position="374"/>
    </location>
</feature>
<dbReference type="Pfam" id="PF07433">
    <property type="entry name" value="DUF1513"/>
    <property type="match status" value="1"/>
</dbReference>
<comment type="caution">
    <text evidence="2">The sequence shown here is derived from an EMBL/GenBank/DDBJ whole genome shotgun (WGS) entry which is preliminary data.</text>
</comment>